<reference evidence="2 3" key="1">
    <citation type="submission" date="2019-12" db="EMBL/GenBank/DDBJ databases">
        <title>Genomic-based taxomic classification of the family Erythrobacteraceae.</title>
        <authorList>
            <person name="Xu L."/>
        </authorList>
    </citation>
    <scope>NUCLEOTIDE SEQUENCE [LARGE SCALE GENOMIC DNA]</scope>
    <source>
        <strain evidence="2 3">JCM 17802</strain>
    </source>
</reference>
<dbReference type="Pfam" id="PF01978">
    <property type="entry name" value="TrmB"/>
    <property type="match status" value="1"/>
</dbReference>
<dbReference type="OrthoDB" id="7408868at2"/>
<protein>
    <recommendedName>
        <fullName evidence="1">Transcription regulator TrmB N-terminal domain-containing protein</fullName>
    </recommendedName>
</protein>
<evidence type="ECO:0000313" key="3">
    <source>
        <dbReference type="Proteomes" id="UP000468943"/>
    </source>
</evidence>
<organism evidence="2 3">
    <name type="scientific">Pontixanthobacter gangjinensis</name>
    <dbReference type="NCBI Taxonomy" id="1028742"/>
    <lineage>
        <taxon>Bacteria</taxon>
        <taxon>Pseudomonadati</taxon>
        <taxon>Pseudomonadota</taxon>
        <taxon>Alphaproteobacteria</taxon>
        <taxon>Sphingomonadales</taxon>
        <taxon>Erythrobacteraceae</taxon>
        <taxon>Pontixanthobacter</taxon>
    </lineage>
</organism>
<sequence>MNDHNSVDGEGAAVLSQKAVEEFMSFARNTPFDILTTEGKIYFFLLINESPRIKEVMIASNSSYRGFYLSLGKLKRKGLVEVNNGPLDGRVRRVSLLKTGT</sequence>
<accession>A0A6I4SMW8</accession>
<feature type="domain" description="Transcription regulator TrmB N-terminal" evidence="1">
    <location>
        <begin position="33"/>
        <end position="85"/>
    </location>
</feature>
<dbReference type="SUPFAM" id="SSF46785">
    <property type="entry name" value="Winged helix' DNA-binding domain"/>
    <property type="match status" value="1"/>
</dbReference>
<dbReference type="AlphaFoldDB" id="A0A6I4SMW8"/>
<dbReference type="EMBL" id="WTYS01000001">
    <property type="protein sequence ID" value="MXO56470.1"/>
    <property type="molecule type" value="Genomic_DNA"/>
</dbReference>
<dbReference type="Proteomes" id="UP000468943">
    <property type="component" value="Unassembled WGS sequence"/>
</dbReference>
<proteinExistence type="predicted"/>
<keyword evidence="3" id="KW-1185">Reference proteome</keyword>
<evidence type="ECO:0000313" key="2">
    <source>
        <dbReference type="EMBL" id="MXO56470.1"/>
    </source>
</evidence>
<dbReference type="RefSeq" id="WP_160597669.1">
    <property type="nucleotide sequence ID" value="NZ_WTYS01000001.1"/>
</dbReference>
<comment type="caution">
    <text evidence="2">The sequence shown here is derived from an EMBL/GenBank/DDBJ whole genome shotgun (WGS) entry which is preliminary data.</text>
</comment>
<gene>
    <name evidence="2" type="ORF">GRI36_06205</name>
</gene>
<evidence type="ECO:0000259" key="1">
    <source>
        <dbReference type="Pfam" id="PF01978"/>
    </source>
</evidence>
<dbReference type="InterPro" id="IPR002831">
    <property type="entry name" value="Tscrpt_reg_TrmB_N"/>
</dbReference>
<dbReference type="InterPro" id="IPR036390">
    <property type="entry name" value="WH_DNA-bd_sf"/>
</dbReference>
<name>A0A6I4SMW8_9SPHN</name>